<reference evidence="1 2" key="1">
    <citation type="submission" date="2017-08" db="EMBL/GenBank/DDBJ databases">
        <title>Infants hospitalized years apart are colonized by the same room-sourced microbial strains.</title>
        <authorList>
            <person name="Brooks B."/>
            <person name="Olm M.R."/>
            <person name="Firek B.A."/>
            <person name="Baker R."/>
            <person name="Thomas B.C."/>
            <person name="Morowitz M.J."/>
            <person name="Banfield J.F."/>
        </authorList>
    </citation>
    <scope>NUCLEOTIDE SEQUENCE [LARGE SCALE GENOMIC DNA]</scope>
    <source>
        <strain evidence="1">S2_005_002_R2_29</strain>
    </source>
</reference>
<organism evidence="1 2">
    <name type="scientific">Micavibrio aeruginosavorus</name>
    <dbReference type="NCBI Taxonomy" id="349221"/>
    <lineage>
        <taxon>Bacteria</taxon>
        <taxon>Pseudomonadati</taxon>
        <taxon>Bdellovibrionota</taxon>
        <taxon>Bdellovibrionia</taxon>
        <taxon>Bdellovibrionales</taxon>
        <taxon>Pseudobdellovibrionaceae</taxon>
        <taxon>Micavibrio</taxon>
    </lineage>
</organism>
<dbReference type="AlphaFoldDB" id="A0A2W5N3C3"/>
<proteinExistence type="predicted"/>
<name>A0A2W5N3C3_9BACT</name>
<comment type="caution">
    <text evidence="1">The sequence shown here is derived from an EMBL/GenBank/DDBJ whole genome shotgun (WGS) entry which is preliminary data.</text>
</comment>
<accession>A0A2W5N3C3</accession>
<evidence type="ECO:0000313" key="1">
    <source>
        <dbReference type="EMBL" id="PZQ47886.1"/>
    </source>
</evidence>
<gene>
    <name evidence="1" type="ORF">DI551_02675</name>
</gene>
<sequence length="102" mass="11253">MIACVCFGKKAADVHAAIEENKNAIVAATTNNRAAGVLWHVLHQDKKPHCGICIEFMHKALLESGVRTADEKDLRHAVEAVSAETSPYRHCARKEWPLAFTC</sequence>
<protein>
    <recommendedName>
        <fullName evidence="3">BFD-like [2Fe-2S]-binding domain-containing protein</fullName>
    </recommendedName>
</protein>
<evidence type="ECO:0000313" key="2">
    <source>
        <dbReference type="Proteomes" id="UP000249417"/>
    </source>
</evidence>
<dbReference type="EMBL" id="QFQB01000009">
    <property type="protein sequence ID" value="PZQ47886.1"/>
    <property type="molecule type" value="Genomic_DNA"/>
</dbReference>
<evidence type="ECO:0008006" key="3">
    <source>
        <dbReference type="Google" id="ProtNLM"/>
    </source>
</evidence>
<dbReference type="Proteomes" id="UP000249417">
    <property type="component" value="Unassembled WGS sequence"/>
</dbReference>